<comment type="caution">
    <text evidence="1">The sequence shown here is derived from an EMBL/GenBank/DDBJ whole genome shotgun (WGS) entry which is preliminary data.</text>
</comment>
<dbReference type="Proteomes" id="UP000031563">
    <property type="component" value="Unassembled WGS sequence"/>
</dbReference>
<organism evidence="1 2">
    <name type="scientific">Bacillus thermotolerans</name>
    <name type="common">Quasibacillus thermotolerans</name>
    <dbReference type="NCBI Taxonomy" id="1221996"/>
    <lineage>
        <taxon>Bacteria</taxon>
        <taxon>Bacillati</taxon>
        <taxon>Bacillota</taxon>
        <taxon>Bacilli</taxon>
        <taxon>Bacillales</taxon>
        <taxon>Bacillaceae</taxon>
        <taxon>Bacillus</taxon>
    </lineage>
</organism>
<name>A0A0F5HXF6_BACTR</name>
<evidence type="ECO:0000313" key="1">
    <source>
        <dbReference type="EMBL" id="KKB37725.1"/>
    </source>
</evidence>
<protein>
    <submittedName>
        <fullName evidence="1">Sporulation-control protein</fullName>
    </submittedName>
</protein>
<keyword evidence="2" id="KW-1185">Reference proteome</keyword>
<dbReference type="RefSeq" id="WP_039237870.1">
    <property type="nucleotide sequence ID" value="NZ_JWIR02000051.1"/>
</dbReference>
<gene>
    <name evidence="1" type="ORF">QY95_02835</name>
</gene>
<dbReference type="InterPro" id="IPR009776">
    <property type="entry name" value="Spore_0_M"/>
</dbReference>
<sequence length="256" mass="29054">MSFFNKMLASIGVGGAKVDTKLEKSEYIAGETIRGQVEVKGGNVQQRIDSIYLTLYTTYTREMDDTKYTDRAALYTHKLNEPFTIRAKEEKVIPFALTVPMETPLTYGHTRVWIATSLDIKSAPDPTDKDYIEIRPARIPAAVLKEMQGMGFRLREAECEQAPKRFRGRYPFVQEFEFVPVGGPFAGKLDEVEIIFLSQAAESANLLIQVDRKARGFGGFLEEMLEMDETYVKITIYSSDLSRLNEKLKSLIDKHS</sequence>
<dbReference type="OrthoDB" id="2351239at2"/>
<dbReference type="PANTHER" id="PTHR40053">
    <property type="entry name" value="SPORULATION-CONTROL PROTEIN SPO0M"/>
    <property type="match status" value="1"/>
</dbReference>
<accession>A0A0F5HZ30</accession>
<dbReference type="STRING" id="1221996.QY95_02835"/>
<dbReference type="Pfam" id="PF07070">
    <property type="entry name" value="Spo0M"/>
    <property type="match status" value="1"/>
</dbReference>
<evidence type="ECO:0000313" key="2">
    <source>
        <dbReference type="Proteomes" id="UP000031563"/>
    </source>
</evidence>
<reference evidence="1" key="1">
    <citation type="submission" date="2015-02" db="EMBL/GenBank/DDBJ databases">
        <title>Genome Assembly of Bacillaceae bacterium MTCC 8252.</title>
        <authorList>
            <person name="Verma A."/>
            <person name="Khatri I."/>
            <person name="Mual P."/>
            <person name="Subramanian S."/>
            <person name="Krishnamurthi S."/>
        </authorList>
    </citation>
    <scope>NUCLEOTIDE SEQUENCE [LARGE SCALE GENOMIC DNA]</scope>
    <source>
        <strain evidence="1">MTCC 8252</strain>
    </source>
</reference>
<dbReference type="EMBL" id="JWIR02000051">
    <property type="protein sequence ID" value="KKB37725.1"/>
    <property type="molecule type" value="Genomic_DNA"/>
</dbReference>
<dbReference type="PANTHER" id="PTHR40053:SF1">
    <property type="entry name" value="SPORULATION-CONTROL PROTEIN SPO0M"/>
    <property type="match status" value="1"/>
</dbReference>
<dbReference type="AlphaFoldDB" id="A0A0F5HXF6"/>
<accession>A0A0F5HXF6</accession>
<proteinExistence type="predicted"/>